<dbReference type="Proteomes" id="UP001189429">
    <property type="component" value="Unassembled WGS sequence"/>
</dbReference>
<accession>A0ABN9Y217</accession>
<evidence type="ECO:0000313" key="1">
    <source>
        <dbReference type="EMBL" id="CAK0906516.1"/>
    </source>
</evidence>
<protein>
    <submittedName>
        <fullName evidence="1">Uncharacterized protein</fullName>
    </submittedName>
</protein>
<organism evidence="1 2">
    <name type="scientific">Prorocentrum cordatum</name>
    <dbReference type="NCBI Taxonomy" id="2364126"/>
    <lineage>
        <taxon>Eukaryota</taxon>
        <taxon>Sar</taxon>
        <taxon>Alveolata</taxon>
        <taxon>Dinophyceae</taxon>
        <taxon>Prorocentrales</taxon>
        <taxon>Prorocentraceae</taxon>
        <taxon>Prorocentrum</taxon>
    </lineage>
</organism>
<feature type="non-terminal residue" evidence="1">
    <location>
        <position position="266"/>
    </location>
</feature>
<gene>
    <name evidence="1" type="ORF">PCOR1329_LOCUS81803</name>
</gene>
<keyword evidence="2" id="KW-1185">Reference proteome</keyword>
<evidence type="ECO:0000313" key="2">
    <source>
        <dbReference type="Proteomes" id="UP001189429"/>
    </source>
</evidence>
<reference evidence="1" key="1">
    <citation type="submission" date="2023-10" db="EMBL/GenBank/DDBJ databases">
        <authorList>
            <person name="Chen Y."/>
            <person name="Shah S."/>
            <person name="Dougan E. K."/>
            <person name="Thang M."/>
            <person name="Chan C."/>
        </authorList>
    </citation>
    <scope>NUCLEOTIDE SEQUENCE [LARGE SCALE GENOMIC DNA]</scope>
</reference>
<comment type="caution">
    <text evidence="1">The sequence shown here is derived from an EMBL/GenBank/DDBJ whole genome shotgun (WGS) entry which is preliminary data.</text>
</comment>
<name>A0ABN9Y217_9DINO</name>
<sequence>MAAPWPNFEAARVEAVEAYLLEQRASDKKISWRTALNNHASTRPKEHGGALVRAVTNCKEFAASGAGWRCTLTLPNSFAPGDGRRLVAIGESETKNEASEFACLRAVGSLVIDNPGQVVLRPVHWKVTPDVLVANLPGVAANPASGGRALPVRTPARLQGAGSEADAHDADARLVELVEDILKTHGGEFDPPRISQKKARWRDERPWGTFNKLLMPGGLKGFLDKRSDNFARRAHAGNKGMLITWANWVTQEGRAPPPRERPAAGE</sequence>
<proteinExistence type="predicted"/>
<dbReference type="EMBL" id="CAUYUJ010021704">
    <property type="protein sequence ID" value="CAK0906516.1"/>
    <property type="molecule type" value="Genomic_DNA"/>
</dbReference>